<feature type="compositionally biased region" description="Basic and acidic residues" evidence="2">
    <location>
        <begin position="144"/>
        <end position="162"/>
    </location>
</feature>
<name>A0A1Y1HVW0_KLENI</name>
<feature type="coiled-coil region" evidence="1">
    <location>
        <begin position="333"/>
        <end position="360"/>
    </location>
</feature>
<sequence>MDSPTVVTAPAAEAEVAELKAEESAPQAEQKGVQSKGLATTSEMKVQTSEIEEEPLASEKNVLQPLLKSDAASAQVPAQLSPNSGGWGWGLLASVAKAAENFTEAAVETAKEAAKSVAELQTTLVESLEGEANQAPATEGDAPVTKKLDAAETKGEAEDKSLPVKGASESEEDKRRQAALDKLGNASKDSFLGHGLKVLDDSVENLALNAMAAFGSAWKGSVNIVHQLEQQAEALAESEKVKSGLKSGSGVLAKSTAVFEGIGRRTMELLAEETGIELEKDENEKAVEDKHDEEAGEEVTFDRCFYIYGGPEHLEELEALSNHHALMYNRARAKLAGDKRAALEATLKELQKLLTLEAEEGSAKSAAGKKDDEEEGEREAEIRSLREAGISQATDMASTFTTSLGSASSDAASQLEEVLNKATERLEEIKGEGVHRLSELCALCISHLLLLGEAVLKTGSGEGAEALTPSKGTPLRVEWPEDVVKRAELIKERARSMLRDIELLSDAFTTSISEVVKAYETVSSSSASAAETGDASATKSSPLDEKLAALSGDLESDTHTAVGKLQDGLQFLVYPVVSTSMKG</sequence>
<keyword evidence="5" id="KW-1185">Reference proteome</keyword>
<accession>A0A1Y1HVW0</accession>
<dbReference type="PANTHER" id="PTHR36011:SF1">
    <property type="entry name" value="BAT2 DOMAIN PROTEIN"/>
    <property type="match status" value="1"/>
</dbReference>
<dbReference type="OrthoDB" id="1922570at2759"/>
<dbReference type="Pfam" id="PF25074">
    <property type="entry name" value="DUF7798"/>
    <property type="match status" value="1"/>
</dbReference>
<evidence type="ECO:0000256" key="1">
    <source>
        <dbReference type="SAM" id="Coils"/>
    </source>
</evidence>
<proteinExistence type="predicted"/>
<dbReference type="Proteomes" id="UP000054558">
    <property type="component" value="Unassembled WGS sequence"/>
</dbReference>
<feature type="compositionally biased region" description="Polar residues" evidence="2">
    <location>
        <begin position="37"/>
        <end position="49"/>
    </location>
</feature>
<feature type="domain" description="DUF7798" evidence="3">
    <location>
        <begin position="299"/>
        <end position="581"/>
    </location>
</feature>
<reference evidence="4 5" key="1">
    <citation type="journal article" date="2014" name="Nat. Commun.">
        <title>Klebsormidium flaccidum genome reveals primary factors for plant terrestrial adaptation.</title>
        <authorList>
            <person name="Hori K."/>
            <person name="Maruyama F."/>
            <person name="Fujisawa T."/>
            <person name="Togashi T."/>
            <person name="Yamamoto N."/>
            <person name="Seo M."/>
            <person name="Sato S."/>
            <person name="Yamada T."/>
            <person name="Mori H."/>
            <person name="Tajima N."/>
            <person name="Moriyama T."/>
            <person name="Ikeuchi M."/>
            <person name="Watanabe M."/>
            <person name="Wada H."/>
            <person name="Kobayashi K."/>
            <person name="Saito M."/>
            <person name="Masuda T."/>
            <person name="Sasaki-Sekimoto Y."/>
            <person name="Mashiguchi K."/>
            <person name="Awai K."/>
            <person name="Shimojima M."/>
            <person name="Masuda S."/>
            <person name="Iwai M."/>
            <person name="Nobusawa T."/>
            <person name="Narise T."/>
            <person name="Kondo S."/>
            <person name="Saito H."/>
            <person name="Sato R."/>
            <person name="Murakawa M."/>
            <person name="Ihara Y."/>
            <person name="Oshima-Yamada Y."/>
            <person name="Ohtaka K."/>
            <person name="Satoh M."/>
            <person name="Sonobe K."/>
            <person name="Ishii M."/>
            <person name="Ohtani R."/>
            <person name="Kanamori-Sato M."/>
            <person name="Honoki R."/>
            <person name="Miyazaki D."/>
            <person name="Mochizuki H."/>
            <person name="Umetsu J."/>
            <person name="Higashi K."/>
            <person name="Shibata D."/>
            <person name="Kamiya Y."/>
            <person name="Sato N."/>
            <person name="Nakamura Y."/>
            <person name="Tabata S."/>
            <person name="Ida S."/>
            <person name="Kurokawa K."/>
            <person name="Ohta H."/>
        </authorList>
    </citation>
    <scope>NUCLEOTIDE SEQUENCE [LARGE SCALE GENOMIC DNA]</scope>
    <source>
        <strain evidence="4 5">NIES-2285</strain>
    </source>
</reference>
<gene>
    <name evidence="4" type="ORF">KFL_000710260</name>
</gene>
<dbReference type="PANTHER" id="PTHR36011">
    <property type="entry name" value="BAT2 DOMAIN PROTEIN"/>
    <property type="match status" value="1"/>
</dbReference>
<dbReference type="OMA" id="AYMAAIQ"/>
<evidence type="ECO:0000313" key="4">
    <source>
        <dbReference type="EMBL" id="GAQ81121.1"/>
    </source>
</evidence>
<protein>
    <recommendedName>
        <fullName evidence="3">DUF7798 domain-containing protein</fullName>
    </recommendedName>
</protein>
<feature type="region of interest" description="Disordered" evidence="2">
    <location>
        <begin position="127"/>
        <end position="179"/>
    </location>
</feature>
<organism evidence="4 5">
    <name type="scientific">Klebsormidium nitens</name>
    <name type="common">Green alga</name>
    <name type="synonym">Ulothrix nitens</name>
    <dbReference type="NCBI Taxonomy" id="105231"/>
    <lineage>
        <taxon>Eukaryota</taxon>
        <taxon>Viridiplantae</taxon>
        <taxon>Streptophyta</taxon>
        <taxon>Klebsormidiophyceae</taxon>
        <taxon>Klebsormidiales</taxon>
        <taxon>Klebsormidiaceae</taxon>
        <taxon>Klebsormidium</taxon>
    </lineage>
</organism>
<evidence type="ECO:0000259" key="3">
    <source>
        <dbReference type="Pfam" id="PF25074"/>
    </source>
</evidence>
<keyword evidence="1" id="KW-0175">Coiled coil</keyword>
<dbReference type="EMBL" id="DF237020">
    <property type="protein sequence ID" value="GAQ81121.1"/>
    <property type="molecule type" value="Genomic_DNA"/>
</dbReference>
<evidence type="ECO:0000313" key="5">
    <source>
        <dbReference type="Proteomes" id="UP000054558"/>
    </source>
</evidence>
<evidence type="ECO:0000256" key="2">
    <source>
        <dbReference type="SAM" id="MobiDB-lite"/>
    </source>
</evidence>
<feature type="region of interest" description="Disordered" evidence="2">
    <location>
        <begin position="1"/>
        <end position="57"/>
    </location>
</feature>
<dbReference type="InterPro" id="IPR056700">
    <property type="entry name" value="DUF7798"/>
</dbReference>
<dbReference type="AlphaFoldDB" id="A0A1Y1HVW0"/>